<feature type="domain" description="AprE-like beta-barrel" evidence="2">
    <location>
        <begin position="310"/>
        <end position="397"/>
    </location>
</feature>
<keyword evidence="1" id="KW-0472">Membrane</keyword>
<keyword evidence="4" id="KW-1185">Reference proteome</keyword>
<keyword evidence="1" id="KW-1133">Transmembrane helix</keyword>
<dbReference type="InterPro" id="IPR050739">
    <property type="entry name" value="MFP"/>
</dbReference>
<evidence type="ECO:0000259" key="2">
    <source>
        <dbReference type="Pfam" id="PF26002"/>
    </source>
</evidence>
<organism evidence="3 4">
    <name type="scientific">Winslowiella toletana</name>
    <dbReference type="NCBI Taxonomy" id="92490"/>
    <lineage>
        <taxon>Bacteria</taxon>
        <taxon>Pseudomonadati</taxon>
        <taxon>Pseudomonadota</taxon>
        <taxon>Gammaproteobacteria</taxon>
        <taxon>Enterobacterales</taxon>
        <taxon>Erwiniaceae</taxon>
        <taxon>Winslowiella</taxon>
    </lineage>
</organism>
<evidence type="ECO:0000256" key="1">
    <source>
        <dbReference type="SAM" id="Phobius"/>
    </source>
</evidence>
<dbReference type="InterPro" id="IPR058982">
    <property type="entry name" value="Beta-barrel_AprE"/>
</dbReference>
<dbReference type="Pfam" id="PF26002">
    <property type="entry name" value="Beta-barrel_AprE"/>
    <property type="match status" value="1"/>
</dbReference>
<dbReference type="PANTHER" id="PTHR30386">
    <property type="entry name" value="MEMBRANE FUSION SUBUNIT OF EMRAB-TOLC MULTIDRUG EFFLUX PUMP"/>
    <property type="match status" value="1"/>
</dbReference>
<proteinExistence type="predicted"/>
<dbReference type="EMBL" id="JAGGMQ010000001">
    <property type="protein sequence ID" value="MBP2169598.1"/>
    <property type="molecule type" value="Genomic_DNA"/>
</dbReference>
<dbReference type="PANTHER" id="PTHR30386:SF28">
    <property type="entry name" value="EXPORTED PROTEIN"/>
    <property type="match status" value="1"/>
</dbReference>
<gene>
    <name evidence="3" type="ORF">J2125_002790</name>
</gene>
<dbReference type="Proteomes" id="UP001195624">
    <property type="component" value="Unassembled WGS sequence"/>
</dbReference>
<sequence length="423" mass="47274">MTTEKDDESVFRAEALQHKREGWFGPSRLHVPSGLTIFLITGLITGIFTVSIITFGSYSERINVTGMVAYDPPAVALMALRDGIITRSSAFEGTIIKRGQLVFTVSSDIHTNLGPANVEMMALLKKQRDALSKKLEITISNAQKNSLYLASKTKIKQQEINSLEALIQESEIQKEWFAEKSRLYTHLRKKGIALDSDLIDRRKDYYLSAESLSSSKVRRITLQGELLELQKQASSVDRDLNEKKESFIIELATIDQRILDAEKNKEYLIVAPFDGVITSVSAHIGERVTAGQRIAVLVPQGATAKVELLSPSDSIGEVVRGLQVKMRVAAYPYQWYGKIRGAIEAISVAPVNMTSPAQAKSDYSGKGLFRIIVTPELTEQQLNISLLPGMEVEAEIYVKTRKVYQWLFIPVRRAYERATDSME</sequence>
<dbReference type="PRINTS" id="PR01490">
    <property type="entry name" value="RTXTOXIND"/>
</dbReference>
<evidence type="ECO:0000313" key="4">
    <source>
        <dbReference type="Proteomes" id="UP001195624"/>
    </source>
</evidence>
<accession>A0ABS4PAD1</accession>
<feature type="transmembrane region" description="Helical" evidence="1">
    <location>
        <begin position="35"/>
        <end position="58"/>
    </location>
</feature>
<comment type="caution">
    <text evidence="3">The sequence shown here is derived from an EMBL/GenBank/DDBJ whole genome shotgun (WGS) entry which is preliminary data.</text>
</comment>
<evidence type="ECO:0000313" key="3">
    <source>
        <dbReference type="EMBL" id="MBP2169598.1"/>
    </source>
</evidence>
<name>A0ABS4PAD1_9GAMM</name>
<dbReference type="RefSeq" id="WP_017801006.1">
    <property type="nucleotide sequence ID" value="NZ_JAGGMQ010000001.1"/>
</dbReference>
<dbReference type="Gene3D" id="2.40.50.100">
    <property type="match status" value="1"/>
</dbReference>
<protein>
    <submittedName>
        <fullName evidence="3">Membrane fusion protein</fullName>
    </submittedName>
</protein>
<keyword evidence="1" id="KW-0812">Transmembrane</keyword>
<reference evidence="4" key="1">
    <citation type="submission" date="2023-07" db="EMBL/GenBank/DDBJ databases">
        <title>Genome mining of underrepresented organisms for secondary metabolites.</title>
        <authorList>
            <person name="D'Agostino P.M."/>
        </authorList>
    </citation>
    <scope>NUCLEOTIDE SEQUENCE [LARGE SCALE GENOMIC DNA]</scope>
    <source>
        <strain evidence="4">WS4403</strain>
    </source>
</reference>